<keyword evidence="1" id="KW-0479">Metal-binding</keyword>
<comment type="caution">
    <text evidence="7">The sequence shown here is derived from an EMBL/GenBank/DDBJ whole genome shotgun (WGS) entry which is preliminary data.</text>
</comment>
<evidence type="ECO:0000256" key="3">
    <source>
        <dbReference type="ARBA" id="ARBA00022833"/>
    </source>
</evidence>
<evidence type="ECO:0000256" key="4">
    <source>
        <dbReference type="PROSITE-ProRule" id="PRU00325"/>
    </source>
</evidence>
<accession>A0ABQ8INA1</accession>
<reference evidence="7 8" key="1">
    <citation type="submission" date="2021-02" db="EMBL/GenBank/DDBJ databases">
        <title>Plant Genome Project.</title>
        <authorList>
            <person name="Zhang R.-G."/>
        </authorList>
    </citation>
    <scope>NUCLEOTIDE SEQUENCE [LARGE SCALE GENOMIC DNA]</scope>
    <source>
        <tissue evidence="7">Leaves</tissue>
    </source>
</reference>
<dbReference type="PANTHER" id="PTHR31973">
    <property type="entry name" value="POLYPROTEIN, PUTATIVE-RELATED"/>
    <property type="match status" value="1"/>
</dbReference>
<proteinExistence type="predicted"/>
<dbReference type="SMART" id="SM00575">
    <property type="entry name" value="ZnF_PMZ"/>
    <property type="match status" value="1"/>
</dbReference>
<evidence type="ECO:0000259" key="6">
    <source>
        <dbReference type="PROSITE" id="PS50966"/>
    </source>
</evidence>
<dbReference type="InterPro" id="IPR007527">
    <property type="entry name" value="Znf_SWIM"/>
</dbReference>
<name>A0ABQ8INA1_9ROSI</name>
<evidence type="ECO:0000256" key="5">
    <source>
        <dbReference type="SAM" id="MobiDB-lite"/>
    </source>
</evidence>
<keyword evidence="3" id="KW-0862">Zinc</keyword>
<dbReference type="Proteomes" id="UP000827721">
    <property type="component" value="Unassembled WGS sequence"/>
</dbReference>
<evidence type="ECO:0000313" key="7">
    <source>
        <dbReference type="EMBL" id="KAH7578191.1"/>
    </source>
</evidence>
<feature type="region of interest" description="Disordered" evidence="5">
    <location>
        <begin position="233"/>
        <end position="262"/>
    </location>
</feature>
<keyword evidence="2 4" id="KW-0863">Zinc-finger</keyword>
<sequence length="402" mass="45455">MVIKLYRVSIGLREELKKDLQGSCTEEDVNVIVVHLYDAAHAGTLDGFRKSIGSIKQISAHACEWILLSEPEHWANALFEGLRYNHISSAIAESFYSWVTELPVLPVVQIIDTVRRKIMELIYTRRMDSNRWLTRLTPTLEDKLQKEILKAQSLQVQLGLNSAFEVCDCLGVVNVVNIDIGKCSCGDWQLNGYPCFHAVAVLQRMGEDLYNYCSKYYTTETFRSTYTESINPLPPVDKQPVDSESEQVLPPPLRRASGPPKKRRIRSKGINCTVPDIGRYGDVVLRPWTGIDVELFLTLMGILGEFSFRWDVYAPVWHSKHFYCLVLMIASDLQASTSYSSCCRLVLFFMLSPSLYISKISIMVLATDDRVGGKTDHAENVVLVFAPAAVQIAVMYKERPAK</sequence>
<feature type="domain" description="SWIM-type" evidence="6">
    <location>
        <begin position="174"/>
        <end position="206"/>
    </location>
</feature>
<gene>
    <name evidence="7" type="ORF">JRO89_XS01G0351400</name>
</gene>
<dbReference type="PROSITE" id="PS50966">
    <property type="entry name" value="ZF_SWIM"/>
    <property type="match status" value="1"/>
</dbReference>
<organism evidence="7 8">
    <name type="scientific">Xanthoceras sorbifolium</name>
    <dbReference type="NCBI Taxonomy" id="99658"/>
    <lineage>
        <taxon>Eukaryota</taxon>
        <taxon>Viridiplantae</taxon>
        <taxon>Streptophyta</taxon>
        <taxon>Embryophyta</taxon>
        <taxon>Tracheophyta</taxon>
        <taxon>Spermatophyta</taxon>
        <taxon>Magnoliopsida</taxon>
        <taxon>eudicotyledons</taxon>
        <taxon>Gunneridae</taxon>
        <taxon>Pentapetalae</taxon>
        <taxon>rosids</taxon>
        <taxon>malvids</taxon>
        <taxon>Sapindales</taxon>
        <taxon>Sapindaceae</taxon>
        <taxon>Xanthoceroideae</taxon>
        <taxon>Xanthoceras</taxon>
    </lineage>
</organism>
<keyword evidence="8" id="KW-1185">Reference proteome</keyword>
<dbReference type="PANTHER" id="PTHR31973:SF182">
    <property type="entry name" value="SWIM-TYPE DOMAIN-CONTAINING PROTEIN"/>
    <property type="match status" value="1"/>
</dbReference>
<evidence type="ECO:0000313" key="8">
    <source>
        <dbReference type="Proteomes" id="UP000827721"/>
    </source>
</evidence>
<evidence type="ECO:0000256" key="2">
    <source>
        <dbReference type="ARBA" id="ARBA00022771"/>
    </source>
</evidence>
<evidence type="ECO:0000256" key="1">
    <source>
        <dbReference type="ARBA" id="ARBA00022723"/>
    </source>
</evidence>
<protein>
    <recommendedName>
        <fullName evidence="6">SWIM-type domain-containing protein</fullName>
    </recommendedName>
</protein>
<dbReference type="InterPro" id="IPR006564">
    <property type="entry name" value="Znf_PMZ"/>
</dbReference>
<dbReference type="EMBL" id="JAFEMO010000001">
    <property type="protein sequence ID" value="KAH7578191.1"/>
    <property type="molecule type" value="Genomic_DNA"/>
</dbReference>
<dbReference type="Pfam" id="PF04434">
    <property type="entry name" value="SWIM"/>
    <property type="match status" value="1"/>
</dbReference>